<dbReference type="PANTHER" id="PTHR10362">
    <property type="entry name" value="HISTIDINE AMMONIA-LYASE"/>
    <property type="match status" value="1"/>
</dbReference>
<name>A0ABN7T8Y2_OIKDI</name>
<dbReference type="NCBIfam" id="NF006871">
    <property type="entry name" value="PRK09367.1"/>
    <property type="match status" value="1"/>
</dbReference>
<dbReference type="EMBL" id="OU015567">
    <property type="protein sequence ID" value="CAG5114108.1"/>
    <property type="molecule type" value="Genomic_DNA"/>
</dbReference>
<dbReference type="Gene3D" id="1.20.200.10">
    <property type="entry name" value="Fumarase/aspartase (Central domain)"/>
    <property type="match status" value="1"/>
</dbReference>
<evidence type="ECO:0000256" key="5">
    <source>
        <dbReference type="ARBA" id="ARBA00022808"/>
    </source>
</evidence>
<proteinExistence type="inferred from homology"/>
<dbReference type="InterPro" id="IPR024083">
    <property type="entry name" value="Fumarase/histidase_N"/>
</dbReference>
<dbReference type="EC" id="4.3.1.3" evidence="3"/>
<comment type="catalytic activity">
    <reaction evidence="7">
        <text>L-histidine = trans-urocanate + NH4(+)</text>
        <dbReference type="Rhea" id="RHEA:21232"/>
        <dbReference type="ChEBI" id="CHEBI:17771"/>
        <dbReference type="ChEBI" id="CHEBI:28938"/>
        <dbReference type="ChEBI" id="CHEBI:57595"/>
        <dbReference type="EC" id="4.3.1.3"/>
    </reaction>
</comment>
<dbReference type="InterPro" id="IPR001106">
    <property type="entry name" value="Aromatic_Lyase"/>
</dbReference>
<evidence type="ECO:0000313" key="9">
    <source>
        <dbReference type="EMBL" id="CAG5114108.1"/>
    </source>
</evidence>
<dbReference type="Proteomes" id="UP001158576">
    <property type="component" value="Chromosome 2"/>
</dbReference>
<evidence type="ECO:0000256" key="6">
    <source>
        <dbReference type="ARBA" id="ARBA00023239"/>
    </source>
</evidence>
<dbReference type="InterPro" id="IPR005921">
    <property type="entry name" value="HutH"/>
</dbReference>
<keyword evidence="10" id="KW-1185">Reference proteome</keyword>
<organism evidence="9 10">
    <name type="scientific">Oikopleura dioica</name>
    <name type="common">Tunicate</name>
    <dbReference type="NCBI Taxonomy" id="34765"/>
    <lineage>
        <taxon>Eukaryota</taxon>
        <taxon>Metazoa</taxon>
        <taxon>Chordata</taxon>
        <taxon>Tunicata</taxon>
        <taxon>Appendicularia</taxon>
        <taxon>Copelata</taxon>
        <taxon>Oikopleuridae</taxon>
        <taxon>Oikopleura</taxon>
    </lineage>
</organism>
<sequence>MVQLNGKSLNSETILKIQDFNEKVELSEDAWKRIDESRAVVDEILSSGRTKYAVNTGIGTQLGNVVISEDNLIELNENLIRSHCVGTGNPISAARTRALMAVRLNYFAGGYSGVSRSTVESLLAALNKNCLPIIPERGSVGAHDLAQLSHMTLGLLGEGKMWSGDSFSEEASASVVLGRNELENLQLKPKDAISMISGNAFAAALGAEAAHRANMIVNVADVVAAMTIEGLVGTTDAFDPDIHNARPHKGQIKVARKIRSLLNNQHQKSEIGQSWAVTRVQDPYTLRCIPQVHGISNDVVEFATELIENELDSSQDNPMVLVDQNTTTTCGNFHGGYISKALDYLAIGVHEIGNMGERRIERLLNPACSELPAFLTPTGGINSGFMIGQVTASALVSENKTLCHPASVDTIATCAGYEDHVSMSGWAARKALTVVENVERILAIELLCACQAVDLRRPLTSTPILEKVHACVRSSAQFMTTDRVLSTDIEAVALKITDGTIWNIVKDHIDAHVD</sequence>
<dbReference type="CDD" id="cd00332">
    <property type="entry name" value="PAL-HAL"/>
    <property type="match status" value="1"/>
</dbReference>
<evidence type="ECO:0000256" key="3">
    <source>
        <dbReference type="ARBA" id="ARBA00012994"/>
    </source>
</evidence>
<dbReference type="SUPFAM" id="SSF48557">
    <property type="entry name" value="L-aspartase-like"/>
    <property type="match status" value="1"/>
</dbReference>
<keyword evidence="6 8" id="KW-0456">Lyase</keyword>
<evidence type="ECO:0000256" key="4">
    <source>
        <dbReference type="ARBA" id="ARBA00017271"/>
    </source>
</evidence>
<protein>
    <recommendedName>
        <fullName evidence="4">Histidine ammonia-lyase</fullName>
        <ecNumber evidence="3">4.3.1.3</ecNumber>
    </recommendedName>
</protein>
<evidence type="ECO:0000256" key="7">
    <source>
        <dbReference type="ARBA" id="ARBA00049269"/>
    </source>
</evidence>
<reference evidence="9 10" key="1">
    <citation type="submission" date="2021-04" db="EMBL/GenBank/DDBJ databases">
        <authorList>
            <person name="Bliznina A."/>
        </authorList>
    </citation>
    <scope>NUCLEOTIDE SEQUENCE [LARGE SCALE GENOMIC DNA]</scope>
</reference>
<evidence type="ECO:0000256" key="8">
    <source>
        <dbReference type="RuleBase" id="RU003954"/>
    </source>
</evidence>
<comment type="similarity">
    <text evidence="2 8">Belongs to the PAL/histidase family.</text>
</comment>
<evidence type="ECO:0000313" key="10">
    <source>
        <dbReference type="Proteomes" id="UP001158576"/>
    </source>
</evidence>
<evidence type="ECO:0000256" key="1">
    <source>
        <dbReference type="ARBA" id="ARBA00005113"/>
    </source>
</evidence>
<dbReference type="Pfam" id="PF00221">
    <property type="entry name" value="Lyase_aromatic"/>
    <property type="match status" value="1"/>
</dbReference>
<comment type="pathway">
    <text evidence="1">Amino-acid degradation; L-histidine degradation into L-glutamate; N-formimidoyl-L-glutamate from L-histidine: step 1/3.</text>
</comment>
<gene>
    <name evidence="9" type="ORF">OKIOD_LOCUS16943</name>
</gene>
<evidence type="ECO:0000256" key="2">
    <source>
        <dbReference type="ARBA" id="ARBA00007238"/>
    </source>
</evidence>
<dbReference type="InterPro" id="IPR008948">
    <property type="entry name" value="L-Aspartase-like"/>
</dbReference>
<keyword evidence="5" id="KW-0369">Histidine metabolism</keyword>
<dbReference type="Gene3D" id="1.10.275.10">
    <property type="entry name" value="Fumarase/aspartase (N-terminal domain)"/>
    <property type="match status" value="1"/>
</dbReference>
<accession>A0ABN7T8Y2</accession>
<dbReference type="NCBIfam" id="TIGR01225">
    <property type="entry name" value="hutH"/>
    <property type="match status" value="1"/>
</dbReference>